<organism evidence="1 2">
    <name type="scientific">Callosobruchus maculatus</name>
    <name type="common">Southern cowpea weevil</name>
    <name type="synonym">Pulse bruchid</name>
    <dbReference type="NCBI Taxonomy" id="64391"/>
    <lineage>
        <taxon>Eukaryota</taxon>
        <taxon>Metazoa</taxon>
        <taxon>Ecdysozoa</taxon>
        <taxon>Arthropoda</taxon>
        <taxon>Hexapoda</taxon>
        <taxon>Insecta</taxon>
        <taxon>Pterygota</taxon>
        <taxon>Neoptera</taxon>
        <taxon>Endopterygota</taxon>
        <taxon>Coleoptera</taxon>
        <taxon>Polyphaga</taxon>
        <taxon>Cucujiformia</taxon>
        <taxon>Chrysomeloidea</taxon>
        <taxon>Chrysomelidae</taxon>
        <taxon>Bruchinae</taxon>
        <taxon>Bruchini</taxon>
        <taxon>Callosobruchus</taxon>
    </lineage>
</organism>
<keyword evidence="2" id="KW-1185">Reference proteome</keyword>
<evidence type="ECO:0000313" key="1">
    <source>
        <dbReference type="EMBL" id="VEN44898.1"/>
    </source>
</evidence>
<sequence length="10" mass="1152">MPLVVNTEHL</sequence>
<evidence type="ECO:0000313" key="2">
    <source>
        <dbReference type="Proteomes" id="UP000410492"/>
    </source>
</evidence>
<accession>A0A653CAH7</accession>
<proteinExistence type="predicted"/>
<dbReference type="Proteomes" id="UP000410492">
    <property type="component" value="Unassembled WGS sequence"/>
</dbReference>
<dbReference type="EMBL" id="CAACVG010007334">
    <property type="protein sequence ID" value="VEN44898.1"/>
    <property type="molecule type" value="Genomic_DNA"/>
</dbReference>
<reference evidence="1 2" key="1">
    <citation type="submission" date="2019-01" db="EMBL/GenBank/DDBJ databases">
        <authorList>
            <person name="Sayadi A."/>
        </authorList>
    </citation>
    <scope>NUCLEOTIDE SEQUENCE [LARGE SCALE GENOMIC DNA]</scope>
</reference>
<name>A0A653CAH7_CALMS</name>
<protein>
    <submittedName>
        <fullName evidence="1">Uncharacterized protein</fullName>
    </submittedName>
</protein>
<gene>
    <name evidence="1" type="ORF">CALMAC_LOCUS7535</name>
</gene>